<protein>
    <submittedName>
        <fullName evidence="9">Flagellar motor protein MotB</fullName>
    </submittedName>
</protein>
<evidence type="ECO:0000256" key="7">
    <source>
        <dbReference type="SAM" id="Phobius"/>
    </source>
</evidence>
<dbReference type="PANTHER" id="PTHR30024:SF47">
    <property type="entry name" value="TAURINE-BINDING PERIPLASMIC PROTEIN"/>
    <property type="match status" value="1"/>
</dbReference>
<keyword evidence="4" id="KW-0732">Signal</keyword>
<comment type="caution">
    <text evidence="9">The sequence shown here is derived from an EMBL/GenBank/DDBJ whole genome shotgun (WGS) entry which is preliminary data.</text>
</comment>
<dbReference type="Gene3D" id="3.40.190.10">
    <property type="entry name" value="Periplasmic binding protein-like II"/>
    <property type="match status" value="2"/>
</dbReference>
<feature type="domain" description="OmpA-like" evidence="8">
    <location>
        <begin position="439"/>
        <end position="565"/>
    </location>
</feature>
<evidence type="ECO:0000256" key="6">
    <source>
        <dbReference type="PROSITE-ProRule" id="PRU00473"/>
    </source>
</evidence>
<evidence type="ECO:0000259" key="8">
    <source>
        <dbReference type="PROSITE" id="PS51123"/>
    </source>
</evidence>
<proteinExistence type="inferred from homology"/>
<keyword evidence="7" id="KW-0812">Transmembrane</keyword>
<dbReference type="RefSeq" id="WP_010109732.1">
    <property type="nucleotide sequence ID" value="NZ_QZCV01000001.1"/>
</dbReference>
<dbReference type="Gene3D" id="3.30.1330.60">
    <property type="entry name" value="OmpA-like domain"/>
    <property type="match status" value="1"/>
</dbReference>
<dbReference type="InterPro" id="IPR015168">
    <property type="entry name" value="SsuA/THI5"/>
</dbReference>
<dbReference type="Pfam" id="PF09084">
    <property type="entry name" value="NMT1"/>
    <property type="match status" value="1"/>
</dbReference>
<dbReference type="Proteomes" id="UP001208935">
    <property type="component" value="Unassembled WGS sequence"/>
</dbReference>
<accession>A0ABT3KTJ8</accession>
<dbReference type="EMBL" id="QZCW01000001">
    <property type="protein sequence ID" value="MCW5321125.1"/>
    <property type="molecule type" value="Genomic_DNA"/>
</dbReference>
<evidence type="ECO:0000256" key="3">
    <source>
        <dbReference type="ARBA" id="ARBA00010742"/>
    </source>
</evidence>
<dbReference type="InterPro" id="IPR036737">
    <property type="entry name" value="OmpA-like_sf"/>
</dbReference>
<dbReference type="SUPFAM" id="SSF53850">
    <property type="entry name" value="Periplasmic binding protein-like II"/>
    <property type="match status" value="1"/>
</dbReference>
<keyword evidence="10" id="KW-1185">Reference proteome</keyword>
<name>A0ABT3KTJ8_9BURK</name>
<evidence type="ECO:0000256" key="1">
    <source>
        <dbReference type="ARBA" id="ARBA00004370"/>
    </source>
</evidence>
<keyword evidence="5 6" id="KW-0472">Membrane</keyword>
<keyword evidence="9" id="KW-0282">Flagellum</keyword>
<keyword evidence="9" id="KW-0966">Cell projection</keyword>
<evidence type="ECO:0000256" key="4">
    <source>
        <dbReference type="ARBA" id="ARBA00022729"/>
    </source>
</evidence>
<dbReference type="SUPFAM" id="SSF103088">
    <property type="entry name" value="OmpA-like"/>
    <property type="match status" value="1"/>
</dbReference>
<dbReference type="Pfam" id="PF00691">
    <property type="entry name" value="OmpA"/>
    <property type="match status" value="1"/>
</dbReference>
<sequence length="565" mass="60725">MSKYQAGPAAKGIFVVIIIAALAAVGWNFFLKERFAKKDAEQAQMANAVSGTSNAGAYSGRAAAVPSVPANPNAALGTPGNPLKVSLVSFHGYAPGLLANGNSLKTAAGSIYARLGLSVEFVINDDMPAMTTLFESKAAQCVWRTSDFWAQEQPNLRNSGHDAKAVMLVDNTRGGDAIITRDPSIKRVEDLAGKSVALVQFTPSHGMLIDAIENSSMTARAKQQVKMVFIKPEEGTPGVRSAIVGGQVDAAVLWDPDLSLAIRDAKANVIYSTKAASNLIFDLMACDQRELNKPQNTDVFQKFVDGWMEGVEEAKANPDRAVDALVSTEEFFRVLASKEGKPFVKGLFSNLLWTGLSDNARILGLAGDTNHYERVYTRFDQIYRAAGALANPKSPVISAQESFDYRFIKAALARDTRAKEAAARPAQTYTEQGRTEAMAAPAQVTKPVAVSFPSGAHELSKKAQQVIDKEMVPFIENNGSAYFELSGNSDSVGSDAANLVLSNQRAKAVAEYLEKQWEIPRARLKVVGYGSSRPLCDEGNPAGAGMSLDECRSLNRSTRLAVFGR</sequence>
<gene>
    <name evidence="9" type="ORF">D5039_08110</name>
</gene>
<dbReference type="PRINTS" id="PR01021">
    <property type="entry name" value="OMPADOMAIN"/>
</dbReference>
<organism evidence="9 10">
    <name type="scientific">Verminephrobacter aporrectodeae subsp. tuberculatae</name>
    <dbReference type="NCBI Taxonomy" id="1110392"/>
    <lineage>
        <taxon>Bacteria</taxon>
        <taxon>Pseudomonadati</taxon>
        <taxon>Pseudomonadota</taxon>
        <taxon>Betaproteobacteria</taxon>
        <taxon>Burkholderiales</taxon>
        <taxon>Comamonadaceae</taxon>
        <taxon>Verminephrobacter</taxon>
    </lineage>
</organism>
<reference evidence="10" key="1">
    <citation type="submission" date="2023-07" db="EMBL/GenBank/DDBJ databases">
        <title>Verminephrobacter genomes.</title>
        <authorList>
            <person name="Lund M.B."/>
        </authorList>
    </citation>
    <scope>NUCLEOTIDE SEQUENCE [LARGE SCALE GENOMIC DNA]</scope>
    <source>
        <strain evidence="10">AtM5-05</strain>
    </source>
</reference>
<comment type="subcellular location">
    <subcellularLocation>
        <location evidence="1">Membrane</location>
    </subcellularLocation>
    <subcellularLocation>
        <location evidence="2">Periplasm</location>
    </subcellularLocation>
</comment>
<evidence type="ECO:0000256" key="5">
    <source>
        <dbReference type="ARBA" id="ARBA00023136"/>
    </source>
</evidence>
<dbReference type="PROSITE" id="PS51123">
    <property type="entry name" value="OMPA_2"/>
    <property type="match status" value="1"/>
</dbReference>
<evidence type="ECO:0000313" key="10">
    <source>
        <dbReference type="Proteomes" id="UP001208935"/>
    </source>
</evidence>
<evidence type="ECO:0000256" key="2">
    <source>
        <dbReference type="ARBA" id="ARBA00004418"/>
    </source>
</evidence>
<dbReference type="PANTHER" id="PTHR30024">
    <property type="entry name" value="ALIPHATIC SULFONATES-BINDING PROTEIN-RELATED"/>
    <property type="match status" value="1"/>
</dbReference>
<keyword evidence="7" id="KW-1133">Transmembrane helix</keyword>
<feature type="transmembrane region" description="Helical" evidence="7">
    <location>
        <begin position="12"/>
        <end position="31"/>
    </location>
</feature>
<dbReference type="InterPro" id="IPR006664">
    <property type="entry name" value="OMP_bac"/>
</dbReference>
<evidence type="ECO:0000313" key="9">
    <source>
        <dbReference type="EMBL" id="MCW5321125.1"/>
    </source>
</evidence>
<dbReference type="InterPro" id="IPR006665">
    <property type="entry name" value="OmpA-like"/>
</dbReference>
<keyword evidence="9" id="KW-0969">Cilium</keyword>
<dbReference type="CDD" id="cd07185">
    <property type="entry name" value="OmpA_C-like"/>
    <property type="match status" value="1"/>
</dbReference>
<comment type="similarity">
    <text evidence="3">Belongs to the bacterial solute-binding protein SsuA/TauA family.</text>
</comment>